<dbReference type="Gene3D" id="3.40.710.10">
    <property type="entry name" value="DD-peptidase/beta-lactamase superfamily"/>
    <property type="match status" value="1"/>
</dbReference>
<dbReference type="PRINTS" id="PR00922">
    <property type="entry name" value="DADACBPTASE3"/>
</dbReference>
<proteinExistence type="inferred from homology"/>
<name>A0A381RX12_9ZZZZ</name>
<sequence length="410" mass="46091">MQEKMFRLMLGTGIIILLSSVLWAANPSQSKLDIQLKSLVRHGSVLIANEQQVLYRYPPNKNPLLIPASVLKYATALSALHYFGSEYSFNTEFYIDQNHSLVIKGKGDPFLVSEEWQRIAHQVSLLPDVPKKMQGLFFDTSLFSEKIKIPGISFSNNPFDAHNGALVVNFNTVFVKVDSKGHVTSAEKQTPLTPLARRLAKKLSPGTHRISIQPNLSFTYSGELIKSFFRKEGFSFENKNVALRSVRNGDHLFYTHSNILTLKEVIAGMLRFSNNFTANQLLLTVGLQRYGPPATLEKGTRALTEYLRQEVKLPTEQFKLVEGSGISRKNRLTPEAIWQLLKAFAPYQDLLHEDNGVLLKTGTLRGVYTMAGYLPGTDPLFFVILLNQPQNTRDKILKILLATDFSAGKF</sequence>
<dbReference type="GO" id="GO:0000270">
    <property type="term" value="P:peptidoglycan metabolic process"/>
    <property type="evidence" value="ECO:0007669"/>
    <property type="project" value="TreeGrafter"/>
</dbReference>
<evidence type="ECO:0000313" key="3">
    <source>
        <dbReference type="EMBL" id="SUZ95671.1"/>
    </source>
</evidence>
<dbReference type="PANTHER" id="PTHR30023">
    <property type="entry name" value="D-ALANYL-D-ALANINE CARBOXYPEPTIDASE"/>
    <property type="match status" value="1"/>
</dbReference>
<evidence type="ECO:0000256" key="1">
    <source>
        <dbReference type="ARBA" id="ARBA00006096"/>
    </source>
</evidence>
<dbReference type="AlphaFoldDB" id="A0A381RX12"/>
<dbReference type="InterPro" id="IPR012338">
    <property type="entry name" value="Beta-lactam/transpept-like"/>
</dbReference>
<accession>A0A381RX12</accession>
<gene>
    <name evidence="3" type="ORF">METZ01_LOCUS48525</name>
</gene>
<dbReference type="Pfam" id="PF02113">
    <property type="entry name" value="Peptidase_S13"/>
    <property type="match status" value="2"/>
</dbReference>
<reference evidence="3" key="1">
    <citation type="submission" date="2018-05" db="EMBL/GenBank/DDBJ databases">
        <authorList>
            <person name="Lanie J.A."/>
            <person name="Ng W.-L."/>
            <person name="Kazmierczak K.M."/>
            <person name="Andrzejewski T.M."/>
            <person name="Davidsen T.M."/>
            <person name="Wayne K.J."/>
            <person name="Tettelin H."/>
            <person name="Glass J.I."/>
            <person name="Rusch D."/>
            <person name="Podicherti R."/>
            <person name="Tsui H.-C.T."/>
            <person name="Winkler M.E."/>
        </authorList>
    </citation>
    <scope>NUCLEOTIDE SEQUENCE</scope>
</reference>
<dbReference type="PANTHER" id="PTHR30023:SF0">
    <property type="entry name" value="PENICILLIN-SENSITIVE CARBOXYPEPTIDASE A"/>
    <property type="match status" value="1"/>
</dbReference>
<evidence type="ECO:0000256" key="2">
    <source>
        <dbReference type="ARBA" id="ARBA00022801"/>
    </source>
</evidence>
<comment type="similarity">
    <text evidence="1">Belongs to the peptidase S13 family.</text>
</comment>
<dbReference type="GO" id="GO:0004185">
    <property type="term" value="F:serine-type carboxypeptidase activity"/>
    <property type="evidence" value="ECO:0007669"/>
    <property type="project" value="InterPro"/>
</dbReference>
<dbReference type="SUPFAM" id="SSF56601">
    <property type="entry name" value="beta-lactamase/transpeptidase-like"/>
    <property type="match status" value="1"/>
</dbReference>
<protein>
    <recommendedName>
        <fullName evidence="4">Penicillin-binding protein 4</fullName>
    </recommendedName>
</protein>
<keyword evidence="2" id="KW-0378">Hydrolase</keyword>
<dbReference type="InterPro" id="IPR000667">
    <property type="entry name" value="Peptidase_S13"/>
</dbReference>
<organism evidence="3">
    <name type="scientific">marine metagenome</name>
    <dbReference type="NCBI Taxonomy" id="408172"/>
    <lineage>
        <taxon>unclassified sequences</taxon>
        <taxon>metagenomes</taxon>
        <taxon>ecological metagenomes</taxon>
    </lineage>
</organism>
<evidence type="ECO:0008006" key="4">
    <source>
        <dbReference type="Google" id="ProtNLM"/>
    </source>
</evidence>
<dbReference type="GO" id="GO:0006508">
    <property type="term" value="P:proteolysis"/>
    <property type="evidence" value="ECO:0007669"/>
    <property type="project" value="InterPro"/>
</dbReference>
<dbReference type="EMBL" id="UINC01002344">
    <property type="protein sequence ID" value="SUZ95671.1"/>
    <property type="molecule type" value="Genomic_DNA"/>
</dbReference>